<proteinExistence type="predicted"/>
<gene>
    <name evidence="1" type="ORF">L3556_13505</name>
</gene>
<evidence type="ECO:0000313" key="1">
    <source>
        <dbReference type="EMBL" id="MDG2991940.1"/>
    </source>
</evidence>
<dbReference type="Proteomes" id="UP001154265">
    <property type="component" value="Unassembled WGS sequence"/>
</dbReference>
<evidence type="ECO:0008006" key="3">
    <source>
        <dbReference type="Google" id="ProtNLM"/>
    </source>
</evidence>
<keyword evidence="2" id="KW-1185">Reference proteome</keyword>
<reference evidence="1" key="1">
    <citation type="journal article" date="2022" name="Genome Biol. Evol.">
        <title>A New Gene Family Diagnostic for Intracellular Biomineralization of Amorphous Ca Carbonates by Cyanobacteria.</title>
        <authorList>
            <person name="Benzerara K."/>
            <person name="Duprat E."/>
            <person name="Bitard-Feildel T."/>
            <person name="Caumes G."/>
            <person name="Cassier-Chauvat C."/>
            <person name="Chauvat F."/>
            <person name="Dezi M."/>
            <person name="Diop S.I."/>
            <person name="Gaschignard G."/>
            <person name="Gorgen S."/>
            <person name="Gugger M."/>
            <person name="Lopez-Garcia P."/>
            <person name="Millet M."/>
            <person name="Skouri-Panet F."/>
            <person name="Moreira D."/>
            <person name="Callebaut I."/>
        </authorList>
    </citation>
    <scope>NUCLEOTIDE SEQUENCE</scope>
    <source>
        <strain evidence="1">G9</strain>
    </source>
</reference>
<organism evidence="1 2">
    <name type="scientific">Candidatus Synechococcus calcipolaris G9</name>
    <dbReference type="NCBI Taxonomy" id="1497997"/>
    <lineage>
        <taxon>Bacteria</taxon>
        <taxon>Bacillati</taxon>
        <taxon>Cyanobacteriota</taxon>
        <taxon>Cyanophyceae</taxon>
        <taxon>Synechococcales</taxon>
        <taxon>Synechococcaceae</taxon>
        <taxon>Synechococcus</taxon>
    </lineage>
</organism>
<reference evidence="1" key="2">
    <citation type="submission" date="2022-01" db="EMBL/GenBank/DDBJ databases">
        <authorList>
            <person name="Zivanovic Y."/>
            <person name="Moreira D."/>
            <person name="Lopez-Garcia P."/>
        </authorList>
    </citation>
    <scope>NUCLEOTIDE SEQUENCE</scope>
    <source>
        <strain evidence="1">G9</strain>
    </source>
</reference>
<comment type="caution">
    <text evidence="1">The sequence shown here is derived from an EMBL/GenBank/DDBJ whole genome shotgun (WGS) entry which is preliminary data.</text>
</comment>
<sequence length="220" mass="25161">MPIRIYCIDNDILKKLATFQLFEQTIKAFNINHQDIRILDTAKHKFRGEWEKFQKGRSRQPDVDRIIDYDQILALAERLSSIKDAPDPVLFSELAKTEGIDKGDAILTAYAIQTIENGADILLFTGDKRLVKALAQVNLPQVGLLRHRIWCLEQLVLKNIEIYGFEVVKDAIVSRRDCDKAIKAAFGSGTESERHNVKPVLIDYIERLRKEANNLLAPYV</sequence>
<protein>
    <recommendedName>
        <fullName evidence="3">NYN domain-containing protein</fullName>
    </recommendedName>
</protein>
<name>A0ABT6F2A3_9SYNE</name>
<dbReference type="RefSeq" id="WP_277867870.1">
    <property type="nucleotide sequence ID" value="NZ_JAKKUT010000006.1"/>
</dbReference>
<evidence type="ECO:0000313" key="2">
    <source>
        <dbReference type="Proteomes" id="UP001154265"/>
    </source>
</evidence>
<dbReference type="EMBL" id="JAKKUT010000006">
    <property type="protein sequence ID" value="MDG2991940.1"/>
    <property type="molecule type" value="Genomic_DNA"/>
</dbReference>
<accession>A0ABT6F2A3</accession>